<accession>A0A645IRW2</accession>
<protein>
    <submittedName>
        <fullName evidence="1">Uncharacterized protein</fullName>
    </submittedName>
</protein>
<comment type="caution">
    <text evidence="1">The sequence shown here is derived from an EMBL/GenBank/DDBJ whole genome shotgun (WGS) entry which is preliminary data.</text>
</comment>
<dbReference type="AlphaFoldDB" id="A0A645IRW2"/>
<name>A0A645IRW2_9ZZZZ</name>
<gene>
    <name evidence="1" type="ORF">SDC9_201514</name>
</gene>
<reference evidence="1" key="1">
    <citation type="submission" date="2019-08" db="EMBL/GenBank/DDBJ databases">
        <authorList>
            <person name="Kucharzyk K."/>
            <person name="Murdoch R.W."/>
            <person name="Higgins S."/>
            <person name="Loffler F."/>
        </authorList>
    </citation>
    <scope>NUCLEOTIDE SEQUENCE</scope>
</reference>
<evidence type="ECO:0000313" key="1">
    <source>
        <dbReference type="EMBL" id="MPN53846.1"/>
    </source>
</evidence>
<organism evidence="1">
    <name type="scientific">bioreactor metagenome</name>
    <dbReference type="NCBI Taxonomy" id="1076179"/>
    <lineage>
        <taxon>unclassified sequences</taxon>
        <taxon>metagenomes</taxon>
        <taxon>ecological metagenomes</taxon>
    </lineage>
</organism>
<sequence>MTYRLKEHPDITVNLKSETAEPTPELGGDIRPDAVTNDFRTDLYWGAKVTPSRVKSARSIWHAPARRSVQLAGRPGQETFLAVVRKNATEEDYVYHAVARGNPDAPEASPDIRFFVEQQRENAIKRGIAPLTQDEVLKLARQIAASVGQRTGR</sequence>
<dbReference type="EMBL" id="VSSQ01121423">
    <property type="protein sequence ID" value="MPN53846.1"/>
    <property type="molecule type" value="Genomic_DNA"/>
</dbReference>
<proteinExistence type="predicted"/>